<comment type="caution">
    <text evidence="1">The sequence shown here is derived from an EMBL/GenBank/DDBJ whole genome shotgun (WGS) entry which is preliminary data.</text>
</comment>
<evidence type="ECO:0000313" key="2">
    <source>
        <dbReference type="Proteomes" id="UP001160148"/>
    </source>
</evidence>
<organism evidence="1 2">
    <name type="scientific">Macrosiphum euphorbiae</name>
    <name type="common">potato aphid</name>
    <dbReference type="NCBI Taxonomy" id="13131"/>
    <lineage>
        <taxon>Eukaryota</taxon>
        <taxon>Metazoa</taxon>
        <taxon>Ecdysozoa</taxon>
        <taxon>Arthropoda</taxon>
        <taxon>Hexapoda</taxon>
        <taxon>Insecta</taxon>
        <taxon>Pterygota</taxon>
        <taxon>Neoptera</taxon>
        <taxon>Paraneoptera</taxon>
        <taxon>Hemiptera</taxon>
        <taxon>Sternorrhyncha</taxon>
        <taxon>Aphidomorpha</taxon>
        <taxon>Aphidoidea</taxon>
        <taxon>Aphididae</taxon>
        <taxon>Macrosiphini</taxon>
        <taxon>Macrosiphum</taxon>
    </lineage>
</organism>
<sequence>MLTVIVSRWVYIILTLSSSALTFISDLVTFHPPCATAAMSLCNKCSVALVADEDPPWWWWLLAAADTSSALAAWPGFEDEPPPKFGELQNENIFDQTTTPTEAIFGGTCGGKVQVEWTSPIAETAEVIICLQSLTILTSNGCKSPSLKLTWKAMVLKLLGFAKNK</sequence>
<reference evidence="1 2" key="1">
    <citation type="submission" date="2023-01" db="EMBL/GenBank/DDBJ databases">
        <authorList>
            <person name="Whitehead M."/>
        </authorList>
    </citation>
    <scope>NUCLEOTIDE SEQUENCE [LARGE SCALE GENOMIC DNA]</scope>
</reference>
<accession>A0AAV0Y0E7</accession>
<protein>
    <recommendedName>
        <fullName evidence="3">Secreted protein</fullName>
    </recommendedName>
</protein>
<name>A0AAV0Y0E7_9HEMI</name>
<dbReference type="AlphaFoldDB" id="A0AAV0Y0E7"/>
<proteinExistence type="predicted"/>
<keyword evidence="2" id="KW-1185">Reference proteome</keyword>
<dbReference type="Proteomes" id="UP001160148">
    <property type="component" value="Unassembled WGS sequence"/>
</dbReference>
<gene>
    <name evidence="1" type="ORF">MEUPH1_LOCUS27058</name>
</gene>
<evidence type="ECO:0008006" key="3">
    <source>
        <dbReference type="Google" id="ProtNLM"/>
    </source>
</evidence>
<dbReference type="EMBL" id="CARXXK010001085">
    <property type="protein sequence ID" value="CAI6373284.1"/>
    <property type="molecule type" value="Genomic_DNA"/>
</dbReference>
<evidence type="ECO:0000313" key="1">
    <source>
        <dbReference type="EMBL" id="CAI6373284.1"/>
    </source>
</evidence>